<sequence>MSGAAGALRVAIVAGEHSGDQLGFKLMRALRDAHAGGVTFTGVGGEAMEAEGLKSLFPISDIAVMGLLPVIARLRTVLRRIRETAAAIVVERPDALVIIDSPDFTHRVARRVRKALPDLPVVDYVSPSVWAWRPGRAKAMLGYVDCVLGLLPFEPEAYRRLGGPRCVYVGHPLIERLVELRPNEDESRRRNAEPPILVVLPGSRRSEIRRLMADFGGALGLLRETIGPFAAIVPTLPHIEAEVRARAALWPVAPRIVLGEAARYESFRTARAALAASGTVTLELALAGVPLVGAYKVGIVEEQLRFLIKVPSILLPNLILGLRAIPEKLQRECAPATLAAELAGLMRDGPERAAQVEALDRLDREMQLADGGAPSAHAAAAVLETIARRLGTAAPRLTTG</sequence>
<dbReference type="PANTHER" id="PTHR30372">
    <property type="entry name" value="LIPID-A-DISACCHARIDE SYNTHASE"/>
    <property type="match status" value="1"/>
</dbReference>
<keyword evidence="7" id="KW-0328">Glycosyltransferase</keyword>
<evidence type="ECO:0000256" key="10">
    <source>
        <dbReference type="ARBA" id="ARBA00048975"/>
    </source>
</evidence>
<evidence type="ECO:0000313" key="13">
    <source>
        <dbReference type="Proteomes" id="UP000253529"/>
    </source>
</evidence>
<organism evidence="12 13">
    <name type="scientific">Roseiarcus fermentans</name>
    <dbReference type="NCBI Taxonomy" id="1473586"/>
    <lineage>
        <taxon>Bacteria</taxon>
        <taxon>Pseudomonadati</taxon>
        <taxon>Pseudomonadota</taxon>
        <taxon>Alphaproteobacteria</taxon>
        <taxon>Hyphomicrobiales</taxon>
        <taxon>Roseiarcaceae</taxon>
        <taxon>Roseiarcus</taxon>
    </lineage>
</organism>
<dbReference type="AlphaFoldDB" id="A0A366F6D9"/>
<dbReference type="GO" id="GO:0005543">
    <property type="term" value="F:phospholipid binding"/>
    <property type="evidence" value="ECO:0007669"/>
    <property type="project" value="TreeGrafter"/>
</dbReference>
<evidence type="ECO:0000256" key="9">
    <source>
        <dbReference type="ARBA" id="ARBA00023098"/>
    </source>
</evidence>
<dbReference type="EMBL" id="QNRK01000021">
    <property type="protein sequence ID" value="RBP09706.1"/>
    <property type="molecule type" value="Genomic_DNA"/>
</dbReference>
<keyword evidence="8" id="KW-0808">Transferase</keyword>
<keyword evidence="5" id="KW-0444">Lipid biosynthesis</keyword>
<dbReference type="NCBIfam" id="TIGR00215">
    <property type="entry name" value="lpxB"/>
    <property type="match status" value="1"/>
</dbReference>
<evidence type="ECO:0000256" key="6">
    <source>
        <dbReference type="ARBA" id="ARBA00022556"/>
    </source>
</evidence>
<proteinExistence type="inferred from homology"/>
<evidence type="ECO:0000256" key="3">
    <source>
        <dbReference type="ARBA" id="ARBA00012687"/>
    </source>
</evidence>
<evidence type="ECO:0000256" key="11">
    <source>
        <dbReference type="NCBIfam" id="TIGR00215"/>
    </source>
</evidence>
<dbReference type="PANTHER" id="PTHR30372:SF4">
    <property type="entry name" value="LIPID-A-DISACCHARIDE SYNTHASE, MITOCHONDRIAL-RELATED"/>
    <property type="match status" value="1"/>
</dbReference>
<dbReference type="OrthoDB" id="9801642at2"/>
<name>A0A366F6D9_9HYPH</name>
<dbReference type="SUPFAM" id="SSF53756">
    <property type="entry name" value="UDP-Glycosyltransferase/glycogen phosphorylase"/>
    <property type="match status" value="1"/>
</dbReference>
<gene>
    <name evidence="12" type="ORF">DFR50_12151</name>
</gene>
<dbReference type="GO" id="GO:0008915">
    <property type="term" value="F:lipid-A-disaccharide synthase activity"/>
    <property type="evidence" value="ECO:0007669"/>
    <property type="project" value="UniProtKB-UniRule"/>
</dbReference>
<dbReference type="Proteomes" id="UP000253529">
    <property type="component" value="Unassembled WGS sequence"/>
</dbReference>
<dbReference type="GO" id="GO:0009245">
    <property type="term" value="P:lipid A biosynthetic process"/>
    <property type="evidence" value="ECO:0007669"/>
    <property type="project" value="UniProtKB-UniRule"/>
</dbReference>
<comment type="function">
    <text evidence="1">Condensation of UDP-2,3-diacylglucosamine and 2,3-diacylglucosamine-1-phosphate to form lipid A disaccharide, a precursor of lipid A, a phosphorylated glycolipid that anchors the lipopolysaccharide to the outer membrane of the cell.</text>
</comment>
<evidence type="ECO:0000256" key="4">
    <source>
        <dbReference type="ARBA" id="ARBA00020902"/>
    </source>
</evidence>
<evidence type="ECO:0000256" key="5">
    <source>
        <dbReference type="ARBA" id="ARBA00022516"/>
    </source>
</evidence>
<accession>A0A366F6D9</accession>
<protein>
    <recommendedName>
        <fullName evidence="4 11">Lipid-A-disaccharide synthase</fullName>
        <ecNumber evidence="3 11">2.4.1.182</ecNumber>
    </recommendedName>
</protein>
<dbReference type="Pfam" id="PF02684">
    <property type="entry name" value="LpxB"/>
    <property type="match status" value="1"/>
</dbReference>
<dbReference type="RefSeq" id="WP_113890719.1">
    <property type="nucleotide sequence ID" value="NZ_QNRK01000021.1"/>
</dbReference>
<comment type="similarity">
    <text evidence="2">Belongs to the LpxB family.</text>
</comment>
<keyword evidence="6" id="KW-0441">Lipid A biosynthesis</keyword>
<keyword evidence="9" id="KW-0443">Lipid metabolism</keyword>
<comment type="catalytic activity">
    <reaction evidence="10">
        <text>a lipid X + a UDP-2-N,3-O-bis[(3R)-3-hydroxyacyl]-alpha-D-glucosamine = a lipid A disaccharide + UDP + H(+)</text>
        <dbReference type="Rhea" id="RHEA:67828"/>
        <dbReference type="ChEBI" id="CHEBI:15378"/>
        <dbReference type="ChEBI" id="CHEBI:58223"/>
        <dbReference type="ChEBI" id="CHEBI:137748"/>
        <dbReference type="ChEBI" id="CHEBI:176338"/>
        <dbReference type="ChEBI" id="CHEBI:176343"/>
        <dbReference type="EC" id="2.4.1.182"/>
    </reaction>
</comment>
<dbReference type="GO" id="GO:0016020">
    <property type="term" value="C:membrane"/>
    <property type="evidence" value="ECO:0007669"/>
    <property type="project" value="GOC"/>
</dbReference>
<evidence type="ECO:0000256" key="1">
    <source>
        <dbReference type="ARBA" id="ARBA00002056"/>
    </source>
</evidence>
<reference evidence="12 13" key="1">
    <citation type="submission" date="2018-06" db="EMBL/GenBank/DDBJ databases">
        <title>Genomic Encyclopedia of Type Strains, Phase IV (KMG-IV): sequencing the most valuable type-strain genomes for metagenomic binning, comparative biology and taxonomic classification.</title>
        <authorList>
            <person name="Goeker M."/>
        </authorList>
    </citation>
    <scope>NUCLEOTIDE SEQUENCE [LARGE SCALE GENOMIC DNA]</scope>
    <source>
        <strain evidence="12 13">DSM 24875</strain>
    </source>
</reference>
<dbReference type="InterPro" id="IPR003835">
    <property type="entry name" value="Glyco_trans_19"/>
</dbReference>
<comment type="caution">
    <text evidence="12">The sequence shown here is derived from an EMBL/GenBank/DDBJ whole genome shotgun (WGS) entry which is preliminary data.</text>
</comment>
<keyword evidence="13" id="KW-1185">Reference proteome</keyword>
<dbReference type="EC" id="2.4.1.182" evidence="3 11"/>
<evidence type="ECO:0000313" key="12">
    <source>
        <dbReference type="EMBL" id="RBP09706.1"/>
    </source>
</evidence>
<evidence type="ECO:0000256" key="2">
    <source>
        <dbReference type="ARBA" id="ARBA00007868"/>
    </source>
</evidence>
<evidence type="ECO:0000256" key="8">
    <source>
        <dbReference type="ARBA" id="ARBA00022679"/>
    </source>
</evidence>
<evidence type="ECO:0000256" key="7">
    <source>
        <dbReference type="ARBA" id="ARBA00022676"/>
    </source>
</evidence>